<reference evidence="2" key="1">
    <citation type="submission" date="2021-06" db="EMBL/GenBank/DDBJ databases">
        <authorList>
            <person name="Kallberg Y."/>
            <person name="Tangrot J."/>
            <person name="Rosling A."/>
        </authorList>
    </citation>
    <scope>NUCLEOTIDE SEQUENCE</scope>
    <source>
        <strain evidence="2">CL551</strain>
    </source>
</reference>
<organism evidence="2 3">
    <name type="scientific">Acaulospora morrowiae</name>
    <dbReference type="NCBI Taxonomy" id="94023"/>
    <lineage>
        <taxon>Eukaryota</taxon>
        <taxon>Fungi</taxon>
        <taxon>Fungi incertae sedis</taxon>
        <taxon>Mucoromycota</taxon>
        <taxon>Glomeromycotina</taxon>
        <taxon>Glomeromycetes</taxon>
        <taxon>Diversisporales</taxon>
        <taxon>Acaulosporaceae</taxon>
        <taxon>Acaulospora</taxon>
    </lineage>
</organism>
<keyword evidence="3" id="KW-1185">Reference proteome</keyword>
<dbReference type="AlphaFoldDB" id="A0A9N9NZJ2"/>
<feature type="compositionally biased region" description="Polar residues" evidence="1">
    <location>
        <begin position="1"/>
        <end position="16"/>
    </location>
</feature>
<comment type="caution">
    <text evidence="2">The sequence shown here is derived from an EMBL/GenBank/DDBJ whole genome shotgun (WGS) entry which is preliminary data.</text>
</comment>
<dbReference type="EMBL" id="CAJVPV010049112">
    <property type="protein sequence ID" value="CAG8775534.1"/>
    <property type="molecule type" value="Genomic_DNA"/>
</dbReference>
<evidence type="ECO:0000313" key="2">
    <source>
        <dbReference type="EMBL" id="CAG8775534.1"/>
    </source>
</evidence>
<proteinExistence type="predicted"/>
<evidence type="ECO:0000256" key="1">
    <source>
        <dbReference type="SAM" id="MobiDB-lite"/>
    </source>
</evidence>
<evidence type="ECO:0000313" key="3">
    <source>
        <dbReference type="Proteomes" id="UP000789342"/>
    </source>
</evidence>
<protein>
    <submittedName>
        <fullName evidence="2">13916_t:CDS:1</fullName>
    </submittedName>
</protein>
<feature type="region of interest" description="Disordered" evidence="1">
    <location>
        <begin position="1"/>
        <end position="22"/>
    </location>
</feature>
<feature type="non-terminal residue" evidence="2">
    <location>
        <position position="49"/>
    </location>
</feature>
<gene>
    <name evidence="2" type="ORF">AMORRO_LOCUS16880</name>
</gene>
<name>A0A9N9NZJ2_9GLOM</name>
<accession>A0A9N9NZJ2</accession>
<sequence>VGQAMSKVSSSNNPMSPTIRKDQQFPTFTRRKCVALLFWVWTEVVMMVK</sequence>
<feature type="non-terminal residue" evidence="2">
    <location>
        <position position="1"/>
    </location>
</feature>
<dbReference type="Proteomes" id="UP000789342">
    <property type="component" value="Unassembled WGS sequence"/>
</dbReference>